<proteinExistence type="predicted"/>
<dbReference type="OrthoDB" id="122925at2"/>
<evidence type="ECO:0000313" key="1">
    <source>
        <dbReference type="EMBL" id="SEC27488.1"/>
    </source>
</evidence>
<dbReference type="Proteomes" id="UP000182409">
    <property type="component" value="Unassembled WGS sequence"/>
</dbReference>
<reference evidence="1 2" key="1">
    <citation type="submission" date="2016-10" db="EMBL/GenBank/DDBJ databases">
        <authorList>
            <person name="de Groot N.N."/>
        </authorList>
    </citation>
    <scope>NUCLEOTIDE SEQUENCE [LARGE SCALE GENOMIC DNA]</scope>
    <source>
        <strain evidence="1 2">AB35.6</strain>
    </source>
</reference>
<dbReference type="EMBL" id="FNSD01000001">
    <property type="protein sequence ID" value="SEC27488.1"/>
    <property type="molecule type" value="Genomic_DNA"/>
</dbReference>
<sequence>MSANVEHGPSSETEINPKVSSDIHYWSKELGVTGEALHEAIRVHGTHVVKIRAALAKHEVSSPQHQKHGA</sequence>
<name>A0A1H4R6P0_9BACT</name>
<gene>
    <name evidence="1" type="ORF">SAMN05443244_3067</name>
</gene>
<dbReference type="RefSeq" id="WP_074654805.1">
    <property type="nucleotide sequence ID" value="NZ_FNSD01000001.1"/>
</dbReference>
<evidence type="ECO:0008006" key="3">
    <source>
        <dbReference type="Google" id="ProtNLM"/>
    </source>
</evidence>
<accession>A0A1H4R6P0</accession>
<organism evidence="1 2">
    <name type="scientific">Terriglobus roseus</name>
    <dbReference type="NCBI Taxonomy" id="392734"/>
    <lineage>
        <taxon>Bacteria</taxon>
        <taxon>Pseudomonadati</taxon>
        <taxon>Acidobacteriota</taxon>
        <taxon>Terriglobia</taxon>
        <taxon>Terriglobales</taxon>
        <taxon>Acidobacteriaceae</taxon>
        <taxon>Terriglobus</taxon>
    </lineage>
</organism>
<dbReference type="InterPro" id="IPR022037">
    <property type="entry name" value="DUF3606"/>
</dbReference>
<protein>
    <recommendedName>
        <fullName evidence="3">DUF3606 domain-containing protein</fullName>
    </recommendedName>
</protein>
<evidence type="ECO:0000313" key="2">
    <source>
        <dbReference type="Proteomes" id="UP000182409"/>
    </source>
</evidence>
<dbReference type="Pfam" id="PF12244">
    <property type="entry name" value="DUF3606"/>
    <property type="match status" value="1"/>
</dbReference>
<dbReference type="AlphaFoldDB" id="A0A1H4R6P0"/>